<dbReference type="EMBL" id="APAU02000036">
    <property type="protein sequence ID" value="EUB60008.1"/>
    <property type="molecule type" value="Genomic_DNA"/>
</dbReference>
<gene>
    <name evidence="1" type="ORF">EGR_05169</name>
</gene>
<organism evidence="1 2">
    <name type="scientific">Echinococcus granulosus</name>
    <name type="common">Hydatid tapeworm</name>
    <dbReference type="NCBI Taxonomy" id="6210"/>
    <lineage>
        <taxon>Eukaryota</taxon>
        <taxon>Metazoa</taxon>
        <taxon>Spiralia</taxon>
        <taxon>Lophotrochozoa</taxon>
        <taxon>Platyhelminthes</taxon>
        <taxon>Cestoda</taxon>
        <taxon>Eucestoda</taxon>
        <taxon>Cyclophyllidea</taxon>
        <taxon>Taeniidae</taxon>
        <taxon>Echinococcus</taxon>
        <taxon>Echinococcus granulosus group</taxon>
    </lineage>
</organism>
<keyword evidence="2" id="KW-1185">Reference proteome</keyword>
<accession>W6UGE1</accession>
<sequence length="136" mass="15594">MRVNFEKDGEEACLRVKKVDSDCLIDYLIRQQQQRRDAAAEHGALSSEDARTQALHFIVLSVKRWQWQRLLQQMGKAHARTLIGRLLGKARRGQSIARLCVLMRGAVIVSKTTIRDESLLVLGEKSHSTKREVKMR</sequence>
<dbReference type="AlphaFoldDB" id="W6UGE1"/>
<dbReference type="CTD" id="36340884"/>
<proteinExistence type="predicted"/>
<dbReference type="Proteomes" id="UP000019149">
    <property type="component" value="Unassembled WGS sequence"/>
</dbReference>
<name>W6UGE1_ECHGR</name>
<evidence type="ECO:0000313" key="1">
    <source>
        <dbReference type="EMBL" id="EUB60008.1"/>
    </source>
</evidence>
<comment type="caution">
    <text evidence="1">The sequence shown here is derived from an EMBL/GenBank/DDBJ whole genome shotgun (WGS) entry which is preliminary data.</text>
</comment>
<evidence type="ECO:0000313" key="2">
    <source>
        <dbReference type="Proteomes" id="UP000019149"/>
    </source>
</evidence>
<dbReference type="GeneID" id="36340884"/>
<protein>
    <submittedName>
        <fullName evidence="1">Uncharacterized protein</fullName>
    </submittedName>
</protein>
<reference evidence="1 2" key="1">
    <citation type="journal article" date="2013" name="Nat. Genet.">
        <title>The genome of the hydatid tapeworm Echinococcus granulosus.</title>
        <authorList>
            <person name="Zheng H."/>
            <person name="Zhang W."/>
            <person name="Zhang L."/>
            <person name="Zhang Z."/>
            <person name="Li J."/>
            <person name="Lu G."/>
            <person name="Zhu Y."/>
            <person name="Wang Y."/>
            <person name="Huang Y."/>
            <person name="Liu J."/>
            <person name="Kang H."/>
            <person name="Chen J."/>
            <person name="Wang L."/>
            <person name="Chen A."/>
            <person name="Yu S."/>
            <person name="Gao Z."/>
            <person name="Jin L."/>
            <person name="Gu W."/>
            <person name="Wang Z."/>
            <person name="Zhao L."/>
            <person name="Shi B."/>
            <person name="Wen H."/>
            <person name="Lin R."/>
            <person name="Jones M.K."/>
            <person name="Brejova B."/>
            <person name="Vinar T."/>
            <person name="Zhao G."/>
            <person name="McManus D.P."/>
            <person name="Chen Z."/>
            <person name="Zhou Y."/>
            <person name="Wang S."/>
        </authorList>
    </citation>
    <scope>NUCLEOTIDE SEQUENCE [LARGE SCALE GENOMIC DNA]</scope>
</reference>
<dbReference type="RefSeq" id="XP_024351204.1">
    <property type="nucleotide sequence ID" value="XM_024494418.1"/>
</dbReference>
<dbReference type="KEGG" id="egl:EGR_05169"/>